<gene>
    <name evidence="4" type="ORF">ACFFTU_15085</name>
</gene>
<feature type="compositionally biased region" description="Gly residues" evidence="1">
    <location>
        <begin position="259"/>
        <end position="269"/>
    </location>
</feature>
<protein>
    <submittedName>
        <fullName evidence="4">Tox-REase-5 domain-containing protein</fullName>
    </submittedName>
</protein>
<proteinExistence type="predicted"/>
<reference evidence="4 5" key="1">
    <citation type="submission" date="2024-09" db="EMBL/GenBank/DDBJ databases">
        <authorList>
            <person name="Sun Q."/>
            <person name="Mori K."/>
        </authorList>
    </citation>
    <scope>NUCLEOTIDE SEQUENCE [LARGE SCALE GENOMIC DNA]</scope>
    <source>
        <strain evidence="4 5">JCM 4362</strain>
    </source>
</reference>
<dbReference type="InterPro" id="IPR028904">
    <property type="entry name" value="Tox-REase-5_dom"/>
</dbReference>
<dbReference type="RefSeq" id="WP_345228246.1">
    <property type="nucleotide sequence ID" value="NZ_BAAAXE010000015.1"/>
</dbReference>
<evidence type="ECO:0000313" key="4">
    <source>
        <dbReference type="EMBL" id="MFB9521273.1"/>
    </source>
</evidence>
<feature type="compositionally biased region" description="Basic and acidic residues" evidence="1">
    <location>
        <begin position="609"/>
        <end position="627"/>
    </location>
</feature>
<comment type="caution">
    <text evidence="4">The sequence shown here is derived from an EMBL/GenBank/DDBJ whole genome shotgun (WGS) entry which is preliminary data.</text>
</comment>
<evidence type="ECO:0000259" key="3">
    <source>
        <dbReference type="Pfam" id="PF15648"/>
    </source>
</evidence>
<dbReference type="Pfam" id="PF15648">
    <property type="entry name" value="Tox-REase-5"/>
    <property type="match status" value="1"/>
</dbReference>
<sequence>MRALAHLLFACGLLGGLGLLGSGLAVDGPLAALFGLVLYGAAPGVAGMLLARRVRTGGRRVRGGLVAVQLWLVVGAVGNAGGGSGRGFAQLVLPLLTLWFLTRAESREWFRRPGRGEVRRPRGWRFSLPRMIRWRRDRGQSTVEYAGLVVVIAGIVLALTLTGFGGRIVDGLRTAVCSITSGADCGGGGGGDVPQARPPRGGAAGGSGGADAWGAVGGAGGGGGGPGGGAGGIGGTGGAGETGGAGGVDEDVAPVDGLGPEGGESGDGAPGEEQEPEARYDVPEADPDDPQQQVDDKQPQEEPEKEQKEQKEQKEEKEDCSGWGVLGCAADKVGQVFQGVVVDGIGGDVSGFFGLFSADTWTGIGEWGEQVGGEWAENAKDAPGKWADGDYLGAVGDWAGATGESALGIADDLFVGDEVRERWNNGQKTRAVANVAWNIGSLFIPGYDVAKVAGKFTHLGRAAKGAAEAAEAAGDAGAAAQRARRAAEAGDVEGARKAAREADEAADRAEDRARRTGCPIALPYAPGVSGMSGVPGSGTGLVAAAAAPRVRHLADEGCDTAARKQAEEARKQERAAYLAQKRAEEPARAERAAAEIAEVRAQRPAAVHGDTKDPRNYDPPDWAKDLKTPVLGSADKAEGYWAFRDRNPPPSQKNESWVRYQEQVSGVERTREYVIPHPVKGERPVEYDGWDSDRQTFLEAKNGYGRFEEDGELTDKGKAEFRKEAQRQIDASGDRAIEWHFSNKEVADATREYFEDRKMPIKVVHSPAKPGGPRKPEAFD</sequence>
<name>A0ABV5PEQ5_STRCM</name>
<keyword evidence="2" id="KW-0812">Transmembrane</keyword>
<feature type="region of interest" description="Disordered" evidence="1">
    <location>
        <begin position="487"/>
        <end position="514"/>
    </location>
</feature>
<feature type="domain" description="Tox-REase-5" evidence="3">
    <location>
        <begin position="657"/>
        <end position="743"/>
    </location>
</feature>
<feature type="compositionally biased region" description="Gly residues" evidence="1">
    <location>
        <begin position="232"/>
        <end position="247"/>
    </location>
</feature>
<evidence type="ECO:0000256" key="2">
    <source>
        <dbReference type="SAM" id="Phobius"/>
    </source>
</evidence>
<keyword evidence="2" id="KW-1133">Transmembrane helix</keyword>
<feature type="region of interest" description="Disordered" evidence="1">
    <location>
        <begin position="183"/>
        <end position="209"/>
    </location>
</feature>
<evidence type="ECO:0000313" key="5">
    <source>
        <dbReference type="Proteomes" id="UP001589718"/>
    </source>
</evidence>
<feature type="region of interest" description="Disordered" evidence="1">
    <location>
        <begin position="232"/>
        <end position="320"/>
    </location>
</feature>
<feature type="transmembrane region" description="Helical" evidence="2">
    <location>
        <begin position="143"/>
        <end position="164"/>
    </location>
</feature>
<keyword evidence="5" id="KW-1185">Reference proteome</keyword>
<feature type="region of interest" description="Disordered" evidence="1">
    <location>
        <begin position="601"/>
        <end position="627"/>
    </location>
</feature>
<dbReference type="Proteomes" id="UP001589718">
    <property type="component" value="Unassembled WGS sequence"/>
</dbReference>
<evidence type="ECO:0000256" key="1">
    <source>
        <dbReference type="SAM" id="MobiDB-lite"/>
    </source>
</evidence>
<keyword evidence="2" id="KW-0472">Membrane</keyword>
<accession>A0ABV5PEQ5</accession>
<organism evidence="4 5">
    <name type="scientific">Streptomyces cremeus</name>
    <dbReference type="NCBI Taxonomy" id="66881"/>
    <lineage>
        <taxon>Bacteria</taxon>
        <taxon>Bacillati</taxon>
        <taxon>Actinomycetota</taxon>
        <taxon>Actinomycetes</taxon>
        <taxon>Kitasatosporales</taxon>
        <taxon>Streptomycetaceae</taxon>
        <taxon>Streptomyces</taxon>
    </lineage>
</organism>
<dbReference type="EMBL" id="JBHMCR010000007">
    <property type="protein sequence ID" value="MFB9521273.1"/>
    <property type="molecule type" value="Genomic_DNA"/>
</dbReference>
<feature type="transmembrane region" description="Helical" evidence="2">
    <location>
        <begin position="31"/>
        <end position="51"/>
    </location>
</feature>
<feature type="compositionally biased region" description="Basic and acidic residues" evidence="1">
    <location>
        <begin position="294"/>
        <end position="320"/>
    </location>
</feature>